<evidence type="ECO:0000313" key="1">
    <source>
        <dbReference type="EMBL" id="ATL25658.1"/>
    </source>
</evidence>
<accession>A0A291Q2D0</accession>
<gene>
    <name evidence="1" type="ORF">KY5_0640c</name>
</gene>
<dbReference type="KEGG" id="sfk:KY5_0640c"/>
<dbReference type="Proteomes" id="UP000221011">
    <property type="component" value="Chromosome"/>
</dbReference>
<proteinExistence type="predicted"/>
<protein>
    <submittedName>
        <fullName evidence="1">Uncharacterized protein</fullName>
    </submittedName>
</protein>
<dbReference type="AlphaFoldDB" id="A0A291Q2D0"/>
<evidence type="ECO:0000313" key="2">
    <source>
        <dbReference type="Proteomes" id="UP000221011"/>
    </source>
</evidence>
<sequence length="53" mass="5401">MESCLCARAASCASTMLCRFRSVYRSKGPGRAGCVALLGGLLGHSEGLADLGP</sequence>
<name>A0A291Q2D0_9ACTN</name>
<keyword evidence="2" id="KW-1185">Reference proteome</keyword>
<dbReference type="EMBL" id="CP022685">
    <property type="protein sequence ID" value="ATL25658.1"/>
    <property type="molecule type" value="Genomic_DNA"/>
</dbReference>
<reference evidence="1 2" key="1">
    <citation type="submission" date="2017-08" db="EMBL/GenBank/DDBJ databases">
        <title>Complete Genome Sequence of Streptomyces formicae KY5, the formicamycin producer.</title>
        <authorList>
            <person name="Holmes N.A."/>
            <person name="Devine R."/>
            <person name="Qin Z."/>
            <person name="Seipke R.F."/>
            <person name="Wilkinson B."/>
            <person name="Hutchings M.I."/>
        </authorList>
    </citation>
    <scope>NUCLEOTIDE SEQUENCE [LARGE SCALE GENOMIC DNA]</scope>
    <source>
        <strain evidence="1 2">KY5</strain>
    </source>
</reference>
<organism evidence="1 2">
    <name type="scientific">Streptomyces formicae</name>
    <dbReference type="NCBI Taxonomy" id="1616117"/>
    <lineage>
        <taxon>Bacteria</taxon>
        <taxon>Bacillati</taxon>
        <taxon>Actinomycetota</taxon>
        <taxon>Actinomycetes</taxon>
        <taxon>Kitasatosporales</taxon>
        <taxon>Streptomycetaceae</taxon>
        <taxon>Streptomyces</taxon>
    </lineage>
</organism>